<keyword evidence="2" id="KW-1185">Reference proteome</keyword>
<evidence type="ECO:0000313" key="1">
    <source>
        <dbReference type="EMBL" id="KAJ8640170.1"/>
    </source>
</evidence>
<reference evidence="1 2" key="1">
    <citation type="journal article" date="2022" name="Hortic Res">
        <title>A haplotype resolved chromosomal level avocado genome allows analysis of novel avocado genes.</title>
        <authorList>
            <person name="Nath O."/>
            <person name="Fletcher S.J."/>
            <person name="Hayward A."/>
            <person name="Shaw L.M."/>
            <person name="Masouleh A.K."/>
            <person name="Furtado A."/>
            <person name="Henry R.J."/>
            <person name="Mitter N."/>
        </authorList>
    </citation>
    <scope>NUCLEOTIDE SEQUENCE [LARGE SCALE GENOMIC DNA]</scope>
    <source>
        <strain evidence="2">cv. Hass</strain>
    </source>
</reference>
<dbReference type="EMBL" id="CM056813">
    <property type="protein sequence ID" value="KAJ8640170.1"/>
    <property type="molecule type" value="Genomic_DNA"/>
</dbReference>
<sequence>MSTTTTHSVPSPTTGAPRPPSSTQPSTPLTVRTGPAFPPLQGPLIPPTFTPFFPDLPPFMPPQPQPSDVLYSTSTPIAEHPTTLTLHNPLPSNLLIDPYSNWHWISAWKCPMTGALWTPMQALISTSLPTNQPTKNITCTWILDSSHDQLSVTTPEPPSTGSLPGRRKLPTNNPAGYGPSSGKLEDWKSFRHDRRIRCIYGVAPPAGLLRRRNAARVGFDHNPLIEQLGRILSSVSIVASLAGKETYFLPLAVGSLIHSVICAIPNYWLGHNKIPARSSRSSTAPMRPSSGRATKFDKASILLPGRPSTAPSRKKVWPCGKLPIYPVPCLPIWCGVFSWSLAPSRDPS</sequence>
<gene>
    <name evidence="1" type="ORF">MRB53_016864</name>
</gene>
<evidence type="ECO:0000313" key="2">
    <source>
        <dbReference type="Proteomes" id="UP001234297"/>
    </source>
</evidence>
<dbReference type="Proteomes" id="UP001234297">
    <property type="component" value="Chromosome 5"/>
</dbReference>
<comment type="caution">
    <text evidence="1">The sequence shown here is derived from an EMBL/GenBank/DDBJ whole genome shotgun (WGS) entry which is preliminary data.</text>
</comment>
<accession>A0ACC2M3H5</accession>
<protein>
    <submittedName>
        <fullName evidence="1">Uncharacterized protein</fullName>
    </submittedName>
</protein>
<organism evidence="1 2">
    <name type="scientific">Persea americana</name>
    <name type="common">Avocado</name>
    <dbReference type="NCBI Taxonomy" id="3435"/>
    <lineage>
        <taxon>Eukaryota</taxon>
        <taxon>Viridiplantae</taxon>
        <taxon>Streptophyta</taxon>
        <taxon>Embryophyta</taxon>
        <taxon>Tracheophyta</taxon>
        <taxon>Spermatophyta</taxon>
        <taxon>Magnoliopsida</taxon>
        <taxon>Magnoliidae</taxon>
        <taxon>Laurales</taxon>
        <taxon>Lauraceae</taxon>
        <taxon>Persea</taxon>
    </lineage>
</organism>
<name>A0ACC2M3H5_PERAE</name>
<proteinExistence type="predicted"/>